<evidence type="ECO:0000313" key="10">
    <source>
        <dbReference type="EMBL" id="SMG56699.1"/>
    </source>
</evidence>
<name>A0A1X7LU75_9BACL</name>
<evidence type="ECO:0000256" key="8">
    <source>
        <dbReference type="RuleBase" id="RU004473"/>
    </source>
</evidence>
<evidence type="ECO:0000256" key="4">
    <source>
        <dbReference type="ARBA" id="ARBA00011990"/>
    </source>
</evidence>
<dbReference type="GO" id="GO:0008460">
    <property type="term" value="F:dTDP-glucose 4,6-dehydratase activity"/>
    <property type="evidence" value="ECO:0007669"/>
    <property type="project" value="UniProtKB-EC"/>
</dbReference>
<dbReference type="GO" id="GO:0009225">
    <property type="term" value="P:nucleotide-sugar metabolic process"/>
    <property type="evidence" value="ECO:0007669"/>
    <property type="project" value="InterPro"/>
</dbReference>
<dbReference type="Gene3D" id="3.90.25.10">
    <property type="entry name" value="UDP-galactose 4-epimerase, domain 1"/>
    <property type="match status" value="1"/>
</dbReference>
<dbReference type="PROSITE" id="PS51257">
    <property type="entry name" value="PROKAR_LIPOPROTEIN"/>
    <property type="match status" value="1"/>
</dbReference>
<evidence type="ECO:0000256" key="6">
    <source>
        <dbReference type="ARBA" id="ARBA00023027"/>
    </source>
</evidence>
<dbReference type="Pfam" id="PF16363">
    <property type="entry name" value="GDP_Man_Dehyd"/>
    <property type="match status" value="1"/>
</dbReference>
<keyword evidence="6" id="KW-0520">NAD</keyword>
<dbReference type="PANTHER" id="PTHR43000">
    <property type="entry name" value="DTDP-D-GLUCOSE 4,6-DEHYDRATASE-RELATED"/>
    <property type="match status" value="1"/>
</dbReference>
<keyword evidence="11" id="KW-1185">Reference proteome</keyword>
<organism evidence="10 11">
    <name type="scientific">Paenibacillus aquistagni</name>
    <dbReference type="NCBI Taxonomy" id="1852522"/>
    <lineage>
        <taxon>Bacteria</taxon>
        <taxon>Bacillati</taxon>
        <taxon>Bacillota</taxon>
        <taxon>Bacilli</taxon>
        <taxon>Bacillales</taxon>
        <taxon>Paenibacillaceae</taxon>
        <taxon>Paenibacillus</taxon>
    </lineage>
</organism>
<dbReference type="InterPro" id="IPR016040">
    <property type="entry name" value="NAD(P)-bd_dom"/>
</dbReference>
<dbReference type="STRING" id="1852522.SAMN06295960_4214"/>
<dbReference type="EMBL" id="FXAZ01000007">
    <property type="protein sequence ID" value="SMG56699.1"/>
    <property type="molecule type" value="Genomic_DNA"/>
</dbReference>
<proteinExistence type="inferred from homology"/>
<reference evidence="10 11" key="1">
    <citation type="submission" date="2017-04" db="EMBL/GenBank/DDBJ databases">
        <authorList>
            <person name="Afonso C.L."/>
            <person name="Miller P.J."/>
            <person name="Scott M.A."/>
            <person name="Spackman E."/>
            <person name="Goraichik I."/>
            <person name="Dimitrov K.M."/>
            <person name="Suarez D.L."/>
            <person name="Swayne D.E."/>
        </authorList>
    </citation>
    <scope>NUCLEOTIDE SEQUENCE [LARGE SCALE GENOMIC DNA]</scope>
    <source>
        <strain evidence="10 11">11</strain>
    </source>
</reference>
<comment type="cofactor">
    <cofactor evidence="2 8">
        <name>NAD(+)</name>
        <dbReference type="ChEBI" id="CHEBI:57540"/>
    </cofactor>
</comment>
<evidence type="ECO:0000256" key="2">
    <source>
        <dbReference type="ARBA" id="ARBA00001911"/>
    </source>
</evidence>
<evidence type="ECO:0000256" key="3">
    <source>
        <dbReference type="ARBA" id="ARBA00008178"/>
    </source>
</evidence>
<dbReference type="InterPro" id="IPR036291">
    <property type="entry name" value="NAD(P)-bd_dom_sf"/>
</dbReference>
<dbReference type="Proteomes" id="UP000193834">
    <property type="component" value="Unassembled WGS sequence"/>
</dbReference>
<evidence type="ECO:0000313" key="11">
    <source>
        <dbReference type="Proteomes" id="UP000193834"/>
    </source>
</evidence>
<dbReference type="NCBIfam" id="TIGR01181">
    <property type="entry name" value="dTDP_gluc_dehyt"/>
    <property type="match status" value="1"/>
</dbReference>
<evidence type="ECO:0000256" key="7">
    <source>
        <dbReference type="ARBA" id="ARBA00023239"/>
    </source>
</evidence>
<dbReference type="Gene3D" id="3.40.50.720">
    <property type="entry name" value="NAD(P)-binding Rossmann-like Domain"/>
    <property type="match status" value="1"/>
</dbReference>
<keyword evidence="7 8" id="KW-0456">Lyase</keyword>
<dbReference type="AlphaFoldDB" id="A0A1X7LU75"/>
<dbReference type="EC" id="4.2.1.46" evidence="4 8"/>
<accession>A0A1X7LU75</accession>
<protein>
    <recommendedName>
        <fullName evidence="5 8">dTDP-glucose 4,6-dehydratase</fullName>
        <ecNumber evidence="4 8">4.2.1.46</ecNumber>
    </recommendedName>
</protein>
<feature type="domain" description="NAD(P)-binding" evidence="9">
    <location>
        <begin position="5"/>
        <end position="306"/>
    </location>
</feature>
<comment type="catalytic activity">
    <reaction evidence="1 8">
        <text>dTDP-alpha-D-glucose = dTDP-4-dehydro-6-deoxy-alpha-D-glucose + H2O</text>
        <dbReference type="Rhea" id="RHEA:17221"/>
        <dbReference type="ChEBI" id="CHEBI:15377"/>
        <dbReference type="ChEBI" id="CHEBI:57477"/>
        <dbReference type="ChEBI" id="CHEBI:57649"/>
        <dbReference type="EC" id="4.2.1.46"/>
    </reaction>
</comment>
<dbReference type="InterPro" id="IPR005888">
    <property type="entry name" value="dTDP_Gluc_deHydtase"/>
</dbReference>
<dbReference type="FunFam" id="3.40.50.720:FF:000304">
    <property type="entry name" value="UDP-glucose 4,6-dehydratase"/>
    <property type="match status" value="1"/>
</dbReference>
<dbReference type="OrthoDB" id="9811743at2"/>
<dbReference type="CDD" id="cd05246">
    <property type="entry name" value="dTDP_GD_SDR_e"/>
    <property type="match status" value="1"/>
</dbReference>
<dbReference type="RefSeq" id="WP_085497689.1">
    <property type="nucleotide sequence ID" value="NZ_FXAZ01000007.1"/>
</dbReference>
<evidence type="ECO:0000256" key="5">
    <source>
        <dbReference type="ARBA" id="ARBA00016977"/>
    </source>
</evidence>
<comment type="similarity">
    <text evidence="3 8">Belongs to the NAD(P)-dependent epimerase/dehydratase family. dTDP-glucose dehydratase subfamily.</text>
</comment>
<sequence>MKKLLVTGGMGFIGSCFIRTMLAKHEDIHITNADQLTYAGNPDNVKPFDTCDRYAFIRTDIANAADVERLFEHGSYEAIFHFAAESHVDRSISHPEQFVVTNVLGTFHLLEAARRHGVGTFLHVSTDEVYGALGDEGSFSENSPLEPNSPYSASKASSDLMARAYVKTYGLPLIITRCSNNYGPYQFPEKLIPTIILRALQDQPIPVYGDGRHIRDWLYVEDHCLAIEAAWKRGRVGEVYNIGGHEERTNIEMVRMILELLNKPASLITYVPDRLGHDRRYAINPDKSAKELAWQPKLSLTQGLMETVQWYVDHRDWWERVLSGAYREGW</sequence>
<gene>
    <name evidence="10" type="ORF">SAMN06295960_4214</name>
</gene>
<dbReference type="SUPFAM" id="SSF51735">
    <property type="entry name" value="NAD(P)-binding Rossmann-fold domains"/>
    <property type="match status" value="1"/>
</dbReference>
<evidence type="ECO:0000259" key="9">
    <source>
        <dbReference type="Pfam" id="PF16363"/>
    </source>
</evidence>
<evidence type="ECO:0000256" key="1">
    <source>
        <dbReference type="ARBA" id="ARBA00001539"/>
    </source>
</evidence>